<name>B1WXR2_CROS5</name>
<gene>
    <name evidence="2" type="ordered locus">cce_1549</name>
</gene>
<dbReference type="OrthoDB" id="427080at2"/>
<dbReference type="RefSeq" id="WP_009544354.1">
    <property type="nucleotide sequence ID" value="NC_010546.1"/>
</dbReference>
<dbReference type="eggNOG" id="COG1475">
    <property type="taxonomic scope" value="Bacteria"/>
</dbReference>
<keyword evidence="1" id="KW-0175">Coiled coil</keyword>
<evidence type="ECO:0000313" key="3">
    <source>
        <dbReference type="Proteomes" id="UP000001203"/>
    </source>
</evidence>
<dbReference type="KEGG" id="cyt:cce_1549"/>
<dbReference type="AlphaFoldDB" id="B1WXR2"/>
<reference evidence="2 3" key="1">
    <citation type="journal article" date="2008" name="Proc. Natl. Acad. Sci. U.S.A.">
        <title>The genome of Cyanothece 51142, a unicellular diazotrophic cyanobacterium important in the marine nitrogen cycle.</title>
        <authorList>
            <person name="Welsh E.A."/>
            <person name="Liberton M."/>
            <person name="Stoeckel J."/>
            <person name="Loh T."/>
            <person name="Elvitigala T."/>
            <person name="Wang C."/>
            <person name="Wollam A."/>
            <person name="Fulton R.S."/>
            <person name="Clifton S.W."/>
            <person name="Jacobs J.M."/>
            <person name="Aurora R."/>
            <person name="Ghosh B.K."/>
            <person name="Sherman L.A."/>
            <person name="Smith R.D."/>
            <person name="Wilson R.K."/>
            <person name="Pakrasi H.B."/>
        </authorList>
    </citation>
    <scope>NUCLEOTIDE SEQUENCE [LARGE SCALE GENOMIC DNA]</scope>
    <source>
        <strain evidence="3">ATCC 51142 / BH68</strain>
    </source>
</reference>
<dbReference type="STRING" id="43989.cce_1549"/>
<feature type="coiled-coil region" evidence="1">
    <location>
        <begin position="114"/>
        <end position="163"/>
    </location>
</feature>
<sequence>MKLLISLVSVKRIQSSVERSQFNEDDIDKAAQAILSAEGIINPIILEGNNSESYQVISGYFEYYTAVRAREIDPRKGEMISAFIIEDNKEDAIKTQIEIFRKSAQILPPIPTVNDNSDQKLLNMESRLNNIEARFERQLKEVKDNYKREIEILNMQLTEIKERLPKPIDCLEALNTFELSTLISHLRRIKVPKNIPEKIINEREKNGMFKSCSDVVSRVDGIAEKRMIKIIDHFSNQ</sequence>
<protein>
    <recommendedName>
        <fullName evidence="4">ParB/Sulfiredoxin domain-containing protein</fullName>
    </recommendedName>
</protein>
<evidence type="ECO:0000313" key="2">
    <source>
        <dbReference type="EMBL" id="ACB50899.1"/>
    </source>
</evidence>
<proteinExistence type="predicted"/>
<evidence type="ECO:0000256" key="1">
    <source>
        <dbReference type="SAM" id="Coils"/>
    </source>
</evidence>
<evidence type="ECO:0008006" key="4">
    <source>
        <dbReference type="Google" id="ProtNLM"/>
    </source>
</evidence>
<dbReference type="Proteomes" id="UP000001203">
    <property type="component" value="Chromosome circular"/>
</dbReference>
<keyword evidence="3" id="KW-1185">Reference proteome</keyword>
<dbReference type="HOGENOM" id="CLU_096339_0_0_3"/>
<accession>B1WXR2</accession>
<organism evidence="2 3">
    <name type="scientific">Crocosphaera subtropica (strain ATCC 51142 / BH68)</name>
    <name type="common">Cyanothece sp. (strain ATCC 51142)</name>
    <dbReference type="NCBI Taxonomy" id="43989"/>
    <lineage>
        <taxon>Bacteria</taxon>
        <taxon>Bacillati</taxon>
        <taxon>Cyanobacteriota</taxon>
        <taxon>Cyanophyceae</taxon>
        <taxon>Oscillatoriophycideae</taxon>
        <taxon>Chroococcales</taxon>
        <taxon>Aphanothecaceae</taxon>
        <taxon>Crocosphaera</taxon>
        <taxon>Crocosphaera subtropica</taxon>
    </lineage>
</organism>
<dbReference type="EMBL" id="CP000806">
    <property type="protein sequence ID" value="ACB50899.1"/>
    <property type="molecule type" value="Genomic_DNA"/>
</dbReference>